<protein>
    <recommendedName>
        <fullName evidence="1">Alpha-L-glutamate ligase-related protein ATP-grasp domain-containing protein</fullName>
    </recommendedName>
</protein>
<organism evidence="2 3">
    <name type="scientific">Segatella copri</name>
    <dbReference type="NCBI Taxonomy" id="165179"/>
    <lineage>
        <taxon>Bacteria</taxon>
        <taxon>Pseudomonadati</taxon>
        <taxon>Bacteroidota</taxon>
        <taxon>Bacteroidia</taxon>
        <taxon>Bacteroidales</taxon>
        <taxon>Prevotellaceae</taxon>
        <taxon>Segatella</taxon>
    </lineage>
</organism>
<evidence type="ECO:0000313" key="3">
    <source>
        <dbReference type="Proteomes" id="UP000480425"/>
    </source>
</evidence>
<dbReference type="SUPFAM" id="SSF56059">
    <property type="entry name" value="Glutathione synthetase ATP-binding domain-like"/>
    <property type="match status" value="1"/>
</dbReference>
<sequence>MDLVGKIVPYLKGKRADYFTKKSLDKIWKDTSNSCKLKKLSKSQISDIQKYWYDRTGKKVSTKWHQLLYSLTGEFKVEYEPFEVCIEVQQYLSPALQQYIFDDKGLYRSLLNGYNIPTRVAECNNGIYYLPNQEGPCEIEKESFLKKLENVNNCIIKPSKGTDGGRGVCSFSVTEGIVDNSQVKLAEYIRKYEAKYGLNYCIESKIDECENLSCLNPSSCNSLRIHTFRNRQTQKIEFLSSYVRIGKKGNVVDNAYSGGFCAPVYPGGLLKKAITVYPYKTYKYTESGIYLENYCIDNFQNMVDTVLKAHSSLPMFDLIGWDVAMDKNGNVIIIEFNPNPDVRMEQVIFGTTCLANKQDEVLKQVYQKRGK</sequence>
<gene>
    <name evidence="2" type="ORF">F7D73_08325</name>
</gene>
<dbReference type="Gene3D" id="3.30.470.20">
    <property type="entry name" value="ATP-grasp fold, B domain"/>
    <property type="match status" value="1"/>
</dbReference>
<dbReference type="InterPro" id="IPR039523">
    <property type="entry name" value="RimK-rel_E_lig_ATP-grasp"/>
</dbReference>
<dbReference type="OrthoDB" id="6315394at2"/>
<feature type="domain" description="Alpha-L-glutamate ligase-related protein ATP-grasp" evidence="1">
    <location>
        <begin position="98"/>
        <end position="352"/>
    </location>
</feature>
<dbReference type="Pfam" id="PF14397">
    <property type="entry name" value="ATPgrasp_ST"/>
    <property type="match status" value="1"/>
</dbReference>
<evidence type="ECO:0000313" key="2">
    <source>
        <dbReference type="EMBL" id="MQN80958.1"/>
    </source>
</evidence>
<dbReference type="EMBL" id="VZCB01000063">
    <property type="protein sequence ID" value="MQN80958.1"/>
    <property type="molecule type" value="Genomic_DNA"/>
</dbReference>
<dbReference type="RefSeq" id="WP_153123809.1">
    <property type="nucleotide sequence ID" value="NZ_VZCB01000063.1"/>
</dbReference>
<accession>A0A6G1U2B7</accession>
<evidence type="ECO:0000259" key="1">
    <source>
        <dbReference type="Pfam" id="PF14397"/>
    </source>
</evidence>
<comment type="caution">
    <text evidence="2">The sequence shown here is derived from an EMBL/GenBank/DDBJ whole genome shotgun (WGS) entry which is preliminary data.</text>
</comment>
<name>A0A6G1U2B7_9BACT</name>
<proteinExistence type="predicted"/>
<dbReference type="Proteomes" id="UP000480425">
    <property type="component" value="Unassembled WGS sequence"/>
</dbReference>
<reference evidence="2 3" key="1">
    <citation type="submission" date="2019-09" db="EMBL/GenBank/DDBJ databases">
        <title>Distinct polysaccharide growth profiles of human intestinal Prevotella copri isolates.</title>
        <authorList>
            <person name="Fehlner-Peach H."/>
            <person name="Magnabosco C."/>
            <person name="Raghavan V."/>
            <person name="Scher J.U."/>
            <person name="Tett A."/>
            <person name="Cox L.M."/>
            <person name="Gottsegen C."/>
            <person name="Watters A."/>
            <person name="Wiltshire- Gordon J.D."/>
            <person name="Segata N."/>
            <person name="Bonneau R."/>
            <person name="Littman D.R."/>
        </authorList>
    </citation>
    <scope>NUCLEOTIDE SEQUENCE [LARGE SCALE GENOMIC DNA]</scope>
    <source>
        <strain evidence="3">iA622</strain>
    </source>
</reference>
<dbReference type="AlphaFoldDB" id="A0A6G1U2B7"/>